<accession>A0AA39RU95</accession>
<name>A0AA39RU95_ACESA</name>
<feature type="domain" description="Putative plant transposon protein" evidence="2">
    <location>
        <begin position="35"/>
        <end position="182"/>
    </location>
</feature>
<dbReference type="EMBL" id="JAUESC010000384">
    <property type="protein sequence ID" value="KAK0581191.1"/>
    <property type="molecule type" value="Genomic_DNA"/>
</dbReference>
<evidence type="ECO:0000313" key="3">
    <source>
        <dbReference type="EMBL" id="KAK0581191.1"/>
    </source>
</evidence>
<dbReference type="Pfam" id="PF20167">
    <property type="entry name" value="Transposase_32"/>
    <property type="match status" value="1"/>
</dbReference>
<dbReference type="Proteomes" id="UP001168877">
    <property type="component" value="Unassembled WGS sequence"/>
</dbReference>
<organism evidence="3 4">
    <name type="scientific">Acer saccharum</name>
    <name type="common">Sugar maple</name>
    <dbReference type="NCBI Taxonomy" id="4024"/>
    <lineage>
        <taxon>Eukaryota</taxon>
        <taxon>Viridiplantae</taxon>
        <taxon>Streptophyta</taxon>
        <taxon>Embryophyta</taxon>
        <taxon>Tracheophyta</taxon>
        <taxon>Spermatophyta</taxon>
        <taxon>Magnoliopsida</taxon>
        <taxon>eudicotyledons</taxon>
        <taxon>Gunneridae</taxon>
        <taxon>Pentapetalae</taxon>
        <taxon>rosids</taxon>
        <taxon>malvids</taxon>
        <taxon>Sapindales</taxon>
        <taxon>Sapindaceae</taxon>
        <taxon>Hippocastanoideae</taxon>
        <taxon>Acereae</taxon>
        <taxon>Acer</taxon>
    </lineage>
</organism>
<feature type="region of interest" description="Disordered" evidence="1">
    <location>
        <begin position="1"/>
        <end position="38"/>
    </location>
</feature>
<feature type="compositionally biased region" description="Basic and acidic residues" evidence="1">
    <location>
        <begin position="218"/>
        <end position="227"/>
    </location>
</feature>
<gene>
    <name evidence="3" type="ORF">LWI29_011186</name>
</gene>
<evidence type="ECO:0000313" key="4">
    <source>
        <dbReference type="Proteomes" id="UP001168877"/>
    </source>
</evidence>
<sequence length="273" mass="31908">MDQTERKEKKTKGVAVEGDEVEGGRGRSRRPVRRKETKTKVRGRKVYIRAQKINTYLKTKSFPNWDYGYKVEKMYDHYNLDLARKITGIPNPVWNHNRKLRQMELGFLKNFWNIFFNYSLLFDLYKTTNALVTADIFYCLKKKLDFNVGTVILRKIIETRKRESSYLIFSCLITHFIGKENVTTNNQADDIKYPDETGKKKEKQKAAAGPSAVAETEEANKEEDKETMPSWAQELFRTIRELSRSNMKLAAEVRGHKEAIARKTGYLNLVYVI</sequence>
<feature type="compositionally biased region" description="Basic residues" evidence="1">
    <location>
        <begin position="26"/>
        <end position="38"/>
    </location>
</feature>
<protein>
    <recommendedName>
        <fullName evidence="2">Putative plant transposon protein domain-containing protein</fullName>
    </recommendedName>
</protein>
<proteinExistence type="predicted"/>
<comment type="caution">
    <text evidence="3">The sequence shown here is derived from an EMBL/GenBank/DDBJ whole genome shotgun (WGS) entry which is preliminary data.</text>
</comment>
<reference evidence="3" key="1">
    <citation type="journal article" date="2022" name="Plant J.">
        <title>Strategies of tolerance reflected in two North American maple genomes.</title>
        <authorList>
            <person name="McEvoy S.L."/>
            <person name="Sezen U.U."/>
            <person name="Trouern-Trend A."/>
            <person name="McMahon S.M."/>
            <person name="Schaberg P.G."/>
            <person name="Yang J."/>
            <person name="Wegrzyn J.L."/>
            <person name="Swenson N.G."/>
        </authorList>
    </citation>
    <scope>NUCLEOTIDE SEQUENCE</scope>
    <source>
        <strain evidence="3">NS2018</strain>
    </source>
</reference>
<evidence type="ECO:0000259" key="2">
    <source>
        <dbReference type="Pfam" id="PF20167"/>
    </source>
</evidence>
<reference evidence="3" key="2">
    <citation type="submission" date="2023-06" db="EMBL/GenBank/DDBJ databases">
        <authorList>
            <person name="Swenson N.G."/>
            <person name="Wegrzyn J.L."/>
            <person name="Mcevoy S.L."/>
        </authorList>
    </citation>
    <scope>NUCLEOTIDE SEQUENCE</scope>
    <source>
        <strain evidence="3">NS2018</strain>
        <tissue evidence="3">Leaf</tissue>
    </source>
</reference>
<feature type="region of interest" description="Disordered" evidence="1">
    <location>
        <begin position="187"/>
        <end position="227"/>
    </location>
</feature>
<feature type="compositionally biased region" description="Basic and acidic residues" evidence="1">
    <location>
        <begin position="189"/>
        <end position="199"/>
    </location>
</feature>
<evidence type="ECO:0000256" key="1">
    <source>
        <dbReference type="SAM" id="MobiDB-lite"/>
    </source>
</evidence>
<keyword evidence="4" id="KW-1185">Reference proteome</keyword>
<dbReference type="AlphaFoldDB" id="A0AA39RU95"/>
<dbReference type="InterPro" id="IPR046796">
    <property type="entry name" value="Transposase_32_dom"/>
</dbReference>